<dbReference type="Pfam" id="PF00248">
    <property type="entry name" value="Aldo_ket_red"/>
    <property type="match status" value="1"/>
</dbReference>
<dbReference type="Gene3D" id="3.20.20.100">
    <property type="entry name" value="NADP-dependent oxidoreductase domain"/>
    <property type="match status" value="1"/>
</dbReference>
<dbReference type="InterPro" id="IPR023210">
    <property type="entry name" value="NADP_OxRdtase_dom"/>
</dbReference>
<dbReference type="Proteomes" id="UP001499884">
    <property type="component" value="Unassembled WGS sequence"/>
</dbReference>
<evidence type="ECO:0000313" key="3">
    <source>
        <dbReference type="EMBL" id="GAA3707507.1"/>
    </source>
</evidence>
<evidence type="ECO:0000259" key="2">
    <source>
        <dbReference type="Pfam" id="PF00248"/>
    </source>
</evidence>
<sequence length="151" mass="15526">MARELGLGVVPYSPLAGGVLTGKYGRDDLAAAGAGDGTRRSFNPALGTVTERNLAVADAVREVAAELGRSSAQVALAWTLRNPAVTAPVVGARTPSQLADNLGALDVELTASQLARLDAASAIGLGYPHDMLTGGHIREVMTGGLRIEPRR</sequence>
<gene>
    <name evidence="3" type="ORF">GCM10023082_01950</name>
</gene>
<name>A0ABP7DM52_9ACTN</name>
<evidence type="ECO:0000256" key="1">
    <source>
        <dbReference type="ARBA" id="ARBA00023002"/>
    </source>
</evidence>
<accession>A0ABP7DM52</accession>
<dbReference type="SUPFAM" id="SSF51430">
    <property type="entry name" value="NAD(P)-linked oxidoreductase"/>
    <property type="match status" value="1"/>
</dbReference>
<keyword evidence="1" id="KW-0560">Oxidoreductase</keyword>
<reference evidence="4" key="1">
    <citation type="journal article" date="2019" name="Int. J. Syst. Evol. Microbiol.">
        <title>The Global Catalogue of Microorganisms (GCM) 10K type strain sequencing project: providing services to taxonomists for standard genome sequencing and annotation.</title>
        <authorList>
            <consortium name="The Broad Institute Genomics Platform"/>
            <consortium name="The Broad Institute Genome Sequencing Center for Infectious Disease"/>
            <person name="Wu L."/>
            <person name="Ma J."/>
        </authorList>
    </citation>
    <scope>NUCLEOTIDE SEQUENCE [LARGE SCALE GENOMIC DNA]</scope>
    <source>
        <strain evidence="4">JCM 30846</strain>
    </source>
</reference>
<dbReference type="InterPro" id="IPR050523">
    <property type="entry name" value="AKR_Detox_Biosynth"/>
</dbReference>
<protein>
    <recommendedName>
        <fullName evidence="2">NADP-dependent oxidoreductase domain-containing protein</fullName>
    </recommendedName>
</protein>
<evidence type="ECO:0000313" key="4">
    <source>
        <dbReference type="Proteomes" id="UP001499884"/>
    </source>
</evidence>
<proteinExistence type="predicted"/>
<keyword evidence="4" id="KW-1185">Reference proteome</keyword>
<organism evidence="3 4">
    <name type="scientific">Streptomyces tremellae</name>
    <dbReference type="NCBI Taxonomy" id="1124239"/>
    <lineage>
        <taxon>Bacteria</taxon>
        <taxon>Bacillati</taxon>
        <taxon>Actinomycetota</taxon>
        <taxon>Actinomycetes</taxon>
        <taxon>Kitasatosporales</taxon>
        <taxon>Streptomycetaceae</taxon>
        <taxon>Streptomyces</taxon>
    </lineage>
</organism>
<dbReference type="InterPro" id="IPR036812">
    <property type="entry name" value="NAD(P)_OxRdtase_dom_sf"/>
</dbReference>
<dbReference type="EMBL" id="BAABEP010000001">
    <property type="protein sequence ID" value="GAA3707507.1"/>
    <property type="molecule type" value="Genomic_DNA"/>
</dbReference>
<dbReference type="PANTHER" id="PTHR43364">
    <property type="entry name" value="NADH-SPECIFIC METHYLGLYOXAL REDUCTASE-RELATED"/>
    <property type="match status" value="1"/>
</dbReference>
<feature type="domain" description="NADP-dependent oxidoreductase" evidence="2">
    <location>
        <begin position="1"/>
        <end position="120"/>
    </location>
</feature>
<comment type="caution">
    <text evidence="3">The sequence shown here is derived from an EMBL/GenBank/DDBJ whole genome shotgun (WGS) entry which is preliminary data.</text>
</comment>
<dbReference type="PANTHER" id="PTHR43364:SF4">
    <property type="entry name" value="NAD(P)-LINKED OXIDOREDUCTASE SUPERFAMILY PROTEIN"/>
    <property type="match status" value="1"/>
</dbReference>